<evidence type="ECO:0000313" key="2">
    <source>
        <dbReference type="Proteomes" id="UP001634393"/>
    </source>
</evidence>
<keyword evidence="2" id="KW-1185">Reference proteome</keyword>
<reference evidence="1 2" key="1">
    <citation type="submission" date="2024-12" db="EMBL/GenBank/DDBJ databases">
        <title>The unique morphological basis and parallel evolutionary history of personate flowers in Penstemon.</title>
        <authorList>
            <person name="Depatie T.H."/>
            <person name="Wessinger C.A."/>
        </authorList>
    </citation>
    <scope>NUCLEOTIDE SEQUENCE [LARGE SCALE GENOMIC DNA]</scope>
    <source>
        <strain evidence="1">WTNN_2</strain>
        <tissue evidence="1">Leaf</tissue>
    </source>
</reference>
<name>A0ABD3U502_9LAMI</name>
<sequence>MFEFLKYVFFSNFAPSHI</sequence>
<protein>
    <submittedName>
        <fullName evidence="1">Uncharacterized protein</fullName>
    </submittedName>
</protein>
<accession>A0ABD3U502</accession>
<organism evidence="1 2">
    <name type="scientific">Penstemon smallii</name>
    <dbReference type="NCBI Taxonomy" id="265156"/>
    <lineage>
        <taxon>Eukaryota</taxon>
        <taxon>Viridiplantae</taxon>
        <taxon>Streptophyta</taxon>
        <taxon>Embryophyta</taxon>
        <taxon>Tracheophyta</taxon>
        <taxon>Spermatophyta</taxon>
        <taxon>Magnoliopsida</taxon>
        <taxon>eudicotyledons</taxon>
        <taxon>Gunneridae</taxon>
        <taxon>Pentapetalae</taxon>
        <taxon>asterids</taxon>
        <taxon>lamiids</taxon>
        <taxon>Lamiales</taxon>
        <taxon>Plantaginaceae</taxon>
        <taxon>Cheloneae</taxon>
        <taxon>Penstemon</taxon>
    </lineage>
</organism>
<evidence type="ECO:0000313" key="1">
    <source>
        <dbReference type="EMBL" id="KAL3843568.1"/>
    </source>
</evidence>
<gene>
    <name evidence="1" type="ORF">ACJIZ3_000971</name>
</gene>
<dbReference type="Proteomes" id="UP001634393">
    <property type="component" value="Unassembled WGS sequence"/>
</dbReference>
<dbReference type="AlphaFoldDB" id="A0ABD3U502"/>
<dbReference type="EMBL" id="JBJXBP010000002">
    <property type="protein sequence ID" value="KAL3843568.1"/>
    <property type="molecule type" value="Genomic_DNA"/>
</dbReference>
<comment type="caution">
    <text evidence="1">The sequence shown here is derived from an EMBL/GenBank/DDBJ whole genome shotgun (WGS) entry which is preliminary data.</text>
</comment>
<proteinExistence type="predicted"/>